<organism evidence="1 2">
    <name type="scientific">Ceratitis capitata</name>
    <name type="common">Mediterranean fruit fly</name>
    <name type="synonym">Tephritis capitata</name>
    <dbReference type="NCBI Taxonomy" id="7213"/>
    <lineage>
        <taxon>Eukaryota</taxon>
        <taxon>Metazoa</taxon>
        <taxon>Ecdysozoa</taxon>
        <taxon>Arthropoda</taxon>
        <taxon>Hexapoda</taxon>
        <taxon>Insecta</taxon>
        <taxon>Pterygota</taxon>
        <taxon>Neoptera</taxon>
        <taxon>Endopterygota</taxon>
        <taxon>Diptera</taxon>
        <taxon>Brachycera</taxon>
        <taxon>Muscomorpha</taxon>
        <taxon>Tephritoidea</taxon>
        <taxon>Tephritidae</taxon>
        <taxon>Ceratitis</taxon>
        <taxon>Ceratitis</taxon>
    </lineage>
</organism>
<keyword evidence="2" id="KW-1185">Reference proteome</keyword>
<protein>
    <submittedName>
        <fullName evidence="1">(Mediterranean fruit fly) hypothetical protein</fullName>
    </submittedName>
</protein>
<dbReference type="PANTHER" id="PTHR40552:SF6">
    <property type="entry name" value="FI09606P-RELATED"/>
    <property type="match status" value="1"/>
</dbReference>
<reference evidence="1" key="1">
    <citation type="submission" date="2020-11" db="EMBL/GenBank/DDBJ databases">
        <authorList>
            <person name="Whitehead M."/>
        </authorList>
    </citation>
    <scope>NUCLEOTIDE SEQUENCE</scope>
    <source>
        <strain evidence="1">EGII</strain>
    </source>
</reference>
<gene>
    <name evidence="1" type="ORF">CCAP1982_LOCUS13060</name>
</gene>
<comment type="caution">
    <text evidence="1">The sequence shown here is derived from an EMBL/GenBank/DDBJ whole genome shotgun (WGS) entry which is preliminary data.</text>
</comment>
<accession>A0A811V2R7</accession>
<dbReference type="Proteomes" id="UP000606786">
    <property type="component" value="Unassembled WGS sequence"/>
</dbReference>
<dbReference type="PANTHER" id="PTHR40552">
    <property type="entry name" value="AT05186P-RELATED"/>
    <property type="match status" value="1"/>
</dbReference>
<evidence type="ECO:0000313" key="1">
    <source>
        <dbReference type="EMBL" id="CAD7004665.1"/>
    </source>
</evidence>
<name>A0A811V2R7_CERCA</name>
<dbReference type="AlphaFoldDB" id="A0A811V2R7"/>
<dbReference type="EMBL" id="CAJHJT010000034">
    <property type="protein sequence ID" value="CAD7004665.1"/>
    <property type="molecule type" value="Genomic_DNA"/>
</dbReference>
<sequence length="317" mass="36818">MSRRCKKNDWDCATDWLPAEVLYWLSVPGYPPVWSRLSRYNAGRVLRDRPESKSGVYDIEIPRELWSLWGYLHPLDKMFNLNACSKQSWACNIMACCAAKLYPLAHWTPRLMDAIIINGDSYYRNSLRSFDPGEYLFTLNDFKDTCKLENLQFKVHTELVAFGALYEENNSPIMNLAKGLITFFSQYRVGLLHCRHQRAVVIGRDNSNGCVGGDYFMYDCQSRDYPLFRKGEGVPYLLRCKTLHMLLYCLVMALAVRCKRVQFTLHKVEVRYKGSVNDDQDGDCLRKAMKCMKKGQLKLENTNYLRIRGKCNEQSLA</sequence>
<proteinExistence type="predicted"/>
<dbReference type="Gene3D" id="3.90.70.120">
    <property type="match status" value="1"/>
</dbReference>
<evidence type="ECO:0000313" key="2">
    <source>
        <dbReference type="Proteomes" id="UP000606786"/>
    </source>
</evidence>
<dbReference type="OrthoDB" id="8062037at2759"/>